<dbReference type="Proteomes" id="UP000054047">
    <property type="component" value="Unassembled WGS sequence"/>
</dbReference>
<keyword evidence="2" id="KW-1185">Reference proteome</keyword>
<organism evidence="1 2">
    <name type="scientific">Ancylostoma duodenale</name>
    <dbReference type="NCBI Taxonomy" id="51022"/>
    <lineage>
        <taxon>Eukaryota</taxon>
        <taxon>Metazoa</taxon>
        <taxon>Ecdysozoa</taxon>
        <taxon>Nematoda</taxon>
        <taxon>Chromadorea</taxon>
        <taxon>Rhabditida</taxon>
        <taxon>Rhabditina</taxon>
        <taxon>Rhabditomorpha</taxon>
        <taxon>Strongyloidea</taxon>
        <taxon>Ancylostomatidae</taxon>
        <taxon>Ancylostomatinae</taxon>
        <taxon>Ancylostoma</taxon>
    </lineage>
</organism>
<accession>A0A0C2GJ79</accession>
<sequence length="63" mass="7457">MTKGRITFRMKSGKAKAGIRVRTGRHLEQHLIQVIRKDFEETHFGTFGIKQNLAFFATWFCKW</sequence>
<gene>
    <name evidence="1" type="ORF">ANCDUO_08466</name>
</gene>
<name>A0A0C2GJ79_9BILA</name>
<proteinExistence type="predicted"/>
<protein>
    <submittedName>
        <fullName evidence="1">Uncharacterized protein</fullName>
    </submittedName>
</protein>
<evidence type="ECO:0000313" key="2">
    <source>
        <dbReference type="Proteomes" id="UP000054047"/>
    </source>
</evidence>
<reference evidence="1 2" key="1">
    <citation type="submission" date="2013-12" db="EMBL/GenBank/DDBJ databases">
        <title>Draft genome of the parsitic nematode Ancylostoma duodenale.</title>
        <authorList>
            <person name="Mitreva M."/>
        </authorList>
    </citation>
    <scope>NUCLEOTIDE SEQUENCE [LARGE SCALE GENOMIC DNA]</scope>
    <source>
        <strain evidence="1 2">Zhejiang</strain>
    </source>
</reference>
<dbReference type="AlphaFoldDB" id="A0A0C2GJ79"/>
<evidence type="ECO:0000313" key="1">
    <source>
        <dbReference type="EMBL" id="KIH61265.1"/>
    </source>
</evidence>
<dbReference type="EMBL" id="KN730267">
    <property type="protein sequence ID" value="KIH61265.1"/>
    <property type="molecule type" value="Genomic_DNA"/>
</dbReference>